<keyword evidence="2" id="KW-1185">Reference proteome</keyword>
<gene>
    <name evidence="1" type="ORF">EV44_g1358</name>
</gene>
<sequence length="219" mass="24472">MNALNISATWNLFRLILQPNLCLPQAKIPTFAHLPVPLENAFVDSNGQKRTDITIKAVILDKDNCFATPHTNYVHKSYQKKFEQLKEAYPDGRLLIVSNTAGTTSCDPTGILASELESATGGVNVFRHTTKKPGCRAEILNYFRFQRPELGVTRADQIAVVGDRLMTDVLMANLIGSYAIWVQEGLVAREEISLLARLEQKFASFLIHKNFKSPEPADR</sequence>
<dbReference type="InterPro" id="IPR027706">
    <property type="entry name" value="PGP_Pase"/>
</dbReference>
<dbReference type="Gene3D" id="3.40.50.1000">
    <property type="entry name" value="HAD superfamily/HAD-like"/>
    <property type="match status" value="1"/>
</dbReference>
<accession>A0A0B1PAS8</accession>
<dbReference type="AlphaFoldDB" id="A0A0B1PAS8"/>
<dbReference type="InterPro" id="IPR023214">
    <property type="entry name" value="HAD_sf"/>
</dbReference>
<dbReference type="Pfam" id="PF09419">
    <property type="entry name" value="PGP_phosphatase"/>
    <property type="match status" value="1"/>
</dbReference>
<evidence type="ECO:0000313" key="1">
    <source>
        <dbReference type="EMBL" id="KHJ34455.1"/>
    </source>
</evidence>
<reference evidence="1 2" key="1">
    <citation type="journal article" date="2014" name="BMC Genomics">
        <title>Adaptive genomic structural variation in the grape powdery mildew pathogen, Erysiphe necator.</title>
        <authorList>
            <person name="Jones L."/>
            <person name="Riaz S."/>
            <person name="Morales-Cruz A."/>
            <person name="Amrine K.C."/>
            <person name="McGuire B."/>
            <person name="Gubler W.D."/>
            <person name="Walker M.A."/>
            <person name="Cantu D."/>
        </authorList>
    </citation>
    <scope>NUCLEOTIDE SEQUENCE [LARGE SCALE GENOMIC DNA]</scope>
    <source>
        <strain evidence="2">c</strain>
    </source>
</reference>
<dbReference type="EMBL" id="JNVN01000862">
    <property type="protein sequence ID" value="KHJ34455.1"/>
    <property type="molecule type" value="Genomic_DNA"/>
</dbReference>
<dbReference type="SUPFAM" id="SSF56784">
    <property type="entry name" value="HAD-like"/>
    <property type="match status" value="1"/>
</dbReference>
<protein>
    <submittedName>
        <fullName evidence="1">Putative had superfamily phosphatase protein</fullName>
    </submittedName>
</protein>
<dbReference type="NCBIfam" id="TIGR01668">
    <property type="entry name" value="YqeG_hyp_ppase"/>
    <property type="match status" value="1"/>
</dbReference>
<organism evidence="1 2">
    <name type="scientific">Uncinula necator</name>
    <name type="common">Grape powdery mildew</name>
    <dbReference type="NCBI Taxonomy" id="52586"/>
    <lineage>
        <taxon>Eukaryota</taxon>
        <taxon>Fungi</taxon>
        <taxon>Dikarya</taxon>
        <taxon>Ascomycota</taxon>
        <taxon>Pezizomycotina</taxon>
        <taxon>Leotiomycetes</taxon>
        <taxon>Erysiphales</taxon>
        <taxon>Erysiphaceae</taxon>
        <taxon>Erysiphe</taxon>
    </lineage>
</organism>
<dbReference type="InterPro" id="IPR010021">
    <property type="entry name" value="PGPP1/Gep4"/>
</dbReference>
<dbReference type="OMA" id="MLMANMM"/>
<proteinExistence type="predicted"/>
<dbReference type="InterPro" id="IPR036412">
    <property type="entry name" value="HAD-like_sf"/>
</dbReference>
<name>A0A0B1PAS8_UNCNE</name>
<dbReference type="STRING" id="52586.A0A0B1PAS8"/>
<dbReference type="GO" id="GO:0032049">
    <property type="term" value="P:cardiolipin biosynthetic process"/>
    <property type="evidence" value="ECO:0007669"/>
    <property type="project" value="EnsemblFungi"/>
</dbReference>
<dbReference type="GO" id="GO:0031314">
    <property type="term" value="C:extrinsic component of mitochondrial inner membrane"/>
    <property type="evidence" value="ECO:0007669"/>
    <property type="project" value="EnsemblFungi"/>
</dbReference>
<dbReference type="GO" id="GO:0005759">
    <property type="term" value="C:mitochondrial matrix"/>
    <property type="evidence" value="ECO:0007669"/>
    <property type="project" value="EnsemblFungi"/>
</dbReference>
<dbReference type="GO" id="GO:0008962">
    <property type="term" value="F:phosphatidylglycerophosphatase activity"/>
    <property type="evidence" value="ECO:0007669"/>
    <property type="project" value="EnsemblFungi"/>
</dbReference>
<dbReference type="Proteomes" id="UP000030854">
    <property type="component" value="Unassembled WGS sequence"/>
</dbReference>
<comment type="caution">
    <text evidence="1">The sequence shown here is derived from an EMBL/GenBank/DDBJ whole genome shotgun (WGS) entry which is preliminary data.</text>
</comment>
<evidence type="ECO:0000313" key="2">
    <source>
        <dbReference type="Proteomes" id="UP000030854"/>
    </source>
</evidence>
<dbReference type="HOGENOM" id="CLU_056221_3_2_1"/>